<dbReference type="PRINTS" id="PR00081">
    <property type="entry name" value="GDHRDH"/>
</dbReference>
<dbReference type="Pfam" id="PF00106">
    <property type="entry name" value="adh_short"/>
    <property type="match status" value="1"/>
</dbReference>
<accession>A0AAD5K1L9</accession>
<dbReference type="AlphaFoldDB" id="A0AAD5K1L9"/>
<evidence type="ECO:0000313" key="2">
    <source>
        <dbReference type="EMBL" id="KAI9250903.1"/>
    </source>
</evidence>
<protein>
    <submittedName>
        <fullName evidence="2">Uncharacterized protein</fullName>
    </submittedName>
</protein>
<dbReference type="InterPro" id="IPR036291">
    <property type="entry name" value="NAD(P)-bd_dom_sf"/>
</dbReference>
<dbReference type="CDD" id="cd05327">
    <property type="entry name" value="retinol-DH_like_SDR_c_like"/>
    <property type="match status" value="1"/>
</dbReference>
<comment type="caution">
    <text evidence="2">The sequence shown here is derived from an EMBL/GenBank/DDBJ whole genome shotgun (WGS) entry which is preliminary data.</text>
</comment>
<dbReference type="SUPFAM" id="SSF51735">
    <property type="entry name" value="NAD(P)-binding Rossmann-fold domains"/>
    <property type="match status" value="1"/>
</dbReference>
<reference evidence="2" key="2">
    <citation type="submission" date="2023-02" db="EMBL/GenBank/DDBJ databases">
        <authorList>
            <consortium name="DOE Joint Genome Institute"/>
            <person name="Mondo S.J."/>
            <person name="Chang Y."/>
            <person name="Wang Y."/>
            <person name="Ahrendt S."/>
            <person name="Andreopoulos W."/>
            <person name="Barry K."/>
            <person name="Beard J."/>
            <person name="Benny G.L."/>
            <person name="Blankenship S."/>
            <person name="Bonito G."/>
            <person name="Cuomo C."/>
            <person name="Desiro A."/>
            <person name="Gervers K.A."/>
            <person name="Hundley H."/>
            <person name="Kuo A."/>
            <person name="LaButti K."/>
            <person name="Lang B.F."/>
            <person name="Lipzen A."/>
            <person name="O'Donnell K."/>
            <person name="Pangilinan J."/>
            <person name="Reynolds N."/>
            <person name="Sandor L."/>
            <person name="Smith M.W."/>
            <person name="Tsang A."/>
            <person name="Grigoriev I.V."/>
            <person name="Stajich J.E."/>
            <person name="Spatafora J.W."/>
        </authorList>
    </citation>
    <scope>NUCLEOTIDE SEQUENCE</scope>
    <source>
        <strain evidence="2">RSA 2281</strain>
    </source>
</reference>
<dbReference type="EMBL" id="JAIXMP010000031">
    <property type="protein sequence ID" value="KAI9250903.1"/>
    <property type="molecule type" value="Genomic_DNA"/>
</dbReference>
<dbReference type="Proteomes" id="UP001209540">
    <property type="component" value="Unassembled WGS sequence"/>
</dbReference>
<organism evidence="2 3">
    <name type="scientific">Phascolomyces articulosus</name>
    <dbReference type="NCBI Taxonomy" id="60185"/>
    <lineage>
        <taxon>Eukaryota</taxon>
        <taxon>Fungi</taxon>
        <taxon>Fungi incertae sedis</taxon>
        <taxon>Mucoromycota</taxon>
        <taxon>Mucoromycotina</taxon>
        <taxon>Mucoromycetes</taxon>
        <taxon>Mucorales</taxon>
        <taxon>Lichtheimiaceae</taxon>
        <taxon>Phascolomyces</taxon>
    </lineage>
</organism>
<dbReference type="GO" id="GO:0016491">
    <property type="term" value="F:oxidoreductase activity"/>
    <property type="evidence" value="ECO:0007669"/>
    <property type="project" value="UniProtKB-KW"/>
</dbReference>
<gene>
    <name evidence="2" type="ORF">BDA99DRAFT_522189</name>
</gene>
<keyword evidence="1" id="KW-0560">Oxidoreductase</keyword>
<reference evidence="2" key="1">
    <citation type="journal article" date="2022" name="IScience">
        <title>Evolution of zygomycete secretomes and the origins of terrestrial fungal ecologies.</title>
        <authorList>
            <person name="Chang Y."/>
            <person name="Wang Y."/>
            <person name="Mondo S."/>
            <person name="Ahrendt S."/>
            <person name="Andreopoulos W."/>
            <person name="Barry K."/>
            <person name="Beard J."/>
            <person name="Benny G.L."/>
            <person name="Blankenship S."/>
            <person name="Bonito G."/>
            <person name="Cuomo C."/>
            <person name="Desiro A."/>
            <person name="Gervers K.A."/>
            <person name="Hundley H."/>
            <person name="Kuo A."/>
            <person name="LaButti K."/>
            <person name="Lang B.F."/>
            <person name="Lipzen A."/>
            <person name="O'Donnell K."/>
            <person name="Pangilinan J."/>
            <person name="Reynolds N."/>
            <person name="Sandor L."/>
            <person name="Smith M.E."/>
            <person name="Tsang A."/>
            <person name="Grigoriev I.V."/>
            <person name="Stajich J.E."/>
            <person name="Spatafora J.W."/>
        </authorList>
    </citation>
    <scope>NUCLEOTIDE SEQUENCE</scope>
    <source>
        <strain evidence="2">RSA 2281</strain>
    </source>
</reference>
<sequence length="315" mass="35562">MFNNNKQHFQFEDIPDLSGKIAIVTGSTSGIGKPCAIELARKGCTLVLPCRNESKGESLVKEIKEKTGNEKVEYIPLDLASLESVKNFVEIFLSKYYQLHILLNNAGMMPVGPFDRTEDGFETMFGVNVIATHYLMIQLLPILEKSTPSRIVNVASNAHWITSLVRSIIFERMNDESYFNRFLQYGRSKAVLMLLSFELDRRLRSKGIDNLYVNTNHPGAVKNGPYYEKVKANSLFDQAMDLFFVTPEEGALTQLYLATSPEVEEKNIHSQYYVPIAQPGSTSAYTKSEKEATKAWELVEELIKEKMPGYPGAHI</sequence>
<dbReference type="InterPro" id="IPR002347">
    <property type="entry name" value="SDR_fam"/>
</dbReference>
<dbReference type="Gene3D" id="3.40.50.720">
    <property type="entry name" value="NAD(P)-binding Rossmann-like Domain"/>
    <property type="match status" value="1"/>
</dbReference>
<dbReference type="PANTHER" id="PTHR43157:SF31">
    <property type="entry name" value="PHOSPHATIDYLINOSITOL-GLYCAN BIOSYNTHESIS CLASS F PROTEIN"/>
    <property type="match status" value="1"/>
</dbReference>
<dbReference type="PANTHER" id="PTHR43157">
    <property type="entry name" value="PHOSPHATIDYLINOSITOL-GLYCAN BIOSYNTHESIS CLASS F PROTEIN-RELATED"/>
    <property type="match status" value="1"/>
</dbReference>
<evidence type="ECO:0000256" key="1">
    <source>
        <dbReference type="ARBA" id="ARBA00023002"/>
    </source>
</evidence>
<proteinExistence type="predicted"/>
<evidence type="ECO:0000313" key="3">
    <source>
        <dbReference type="Proteomes" id="UP001209540"/>
    </source>
</evidence>
<name>A0AAD5K1L9_9FUNG</name>
<keyword evidence="3" id="KW-1185">Reference proteome</keyword>